<reference evidence="1 2" key="1">
    <citation type="submission" date="2018-07" db="EMBL/GenBank/DDBJ databases">
        <title>Halioglobus sp. genome submission.</title>
        <authorList>
            <person name="Ye M.-Q."/>
            <person name="Du Z.-J."/>
        </authorList>
    </citation>
    <scope>NUCLEOTIDE SEQUENCE [LARGE SCALE GENOMIC DNA]</scope>
    <source>
        <strain evidence="1 2">U0301</strain>
    </source>
</reference>
<protein>
    <submittedName>
        <fullName evidence="1">Type II toxin-antitoxin system RelE/ParE family toxin</fullName>
    </submittedName>
</protein>
<dbReference type="InterPro" id="IPR014056">
    <property type="entry name" value="TypeIITA-like_toxin_pred"/>
</dbReference>
<dbReference type="OrthoDB" id="9800258at2"/>
<dbReference type="EMBL" id="QRAN01000001">
    <property type="protein sequence ID" value="RLQ23820.1"/>
    <property type="molecule type" value="Genomic_DNA"/>
</dbReference>
<accession>A0A3L7E4I7</accession>
<gene>
    <name evidence="1" type="ORF">DWB85_01310</name>
</gene>
<dbReference type="NCBIfam" id="TIGR02683">
    <property type="entry name" value="upstrm_HI1419"/>
    <property type="match status" value="1"/>
</dbReference>
<keyword evidence="2" id="KW-1185">Reference proteome</keyword>
<dbReference type="Proteomes" id="UP000265509">
    <property type="component" value="Unassembled WGS sequence"/>
</dbReference>
<dbReference type="RefSeq" id="WP_117952378.1">
    <property type="nucleotide sequence ID" value="NZ_QRAN01000001.1"/>
</dbReference>
<evidence type="ECO:0000313" key="1">
    <source>
        <dbReference type="EMBL" id="RLQ23820.1"/>
    </source>
</evidence>
<dbReference type="Pfam" id="PF05973">
    <property type="entry name" value="Gp49"/>
    <property type="match status" value="1"/>
</dbReference>
<dbReference type="PANTHER" id="PTHR41791">
    <property type="entry name" value="SSL7039 PROTEIN"/>
    <property type="match status" value="1"/>
</dbReference>
<comment type="caution">
    <text evidence="1">The sequence shown here is derived from an EMBL/GenBank/DDBJ whole genome shotgun (WGS) entry which is preliminary data.</text>
</comment>
<proteinExistence type="predicted"/>
<dbReference type="AlphaFoldDB" id="A0A3L7E4I7"/>
<organism evidence="1 2">
    <name type="scientific">Seongchinamella sediminis</name>
    <dbReference type="NCBI Taxonomy" id="2283635"/>
    <lineage>
        <taxon>Bacteria</taxon>
        <taxon>Pseudomonadati</taxon>
        <taxon>Pseudomonadota</taxon>
        <taxon>Gammaproteobacteria</taxon>
        <taxon>Cellvibrionales</taxon>
        <taxon>Halieaceae</taxon>
        <taxon>Seongchinamella</taxon>
    </lineage>
</organism>
<dbReference type="InterPro" id="IPR009241">
    <property type="entry name" value="HigB-like"/>
</dbReference>
<evidence type="ECO:0000313" key="2">
    <source>
        <dbReference type="Proteomes" id="UP000265509"/>
    </source>
</evidence>
<sequence>MTEVREYLDAEGSSPYGKWFDRLNVTAAVKVTTAVHRMEQGNFSNVKGVGAGVYEYRIDFGPGYRIYFGKDGDRLVILLAGGTKKRQDADISDAKGHWRDYKRRKRQEV</sequence>
<name>A0A3L7E4I7_9GAMM</name>
<dbReference type="PIRSF" id="PIRSF028744">
    <property type="entry name" value="Addict_mod_HI1419"/>
    <property type="match status" value="1"/>
</dbReference>
<dbReference type="PANTHER" id="PTHR41791:SF1">
    <property type="entry name" value="SSL7039 PROTEIN"/>
    <property type="match status" value="1"/>
</dbReference>